<dbReference type="EMBL" id="HE573025">
    <property type="protein sequence ID" value="CCC50688.1"/>
    <property type="molecule type" value="Genomic_DNA"/>
</dbReference>
<proteinExistence type="predicted"/>
<evidence type="ECO:0000313" key="1">
    <source>
        <dbReference type="EMBL" id="CCC50688.1"/>
    </source>
</evidence>
<reference evidence="1" key="1">
    <citation type="journal article" date="2012" name="Proc. Natl. Acad. Sci. U.S.A.">
        <title>Antigenic diversity is generated by distinct evolutionary mechanisms in African trypanosome species.</title>
        <authorList>
            <person name="Jackson A.P."/>
            <person name="Berry A."/>
            <person name="Aslett M."/>
            <person name="Allison H.C."/>
            <person name="Burton P."/>
            <person name="Vavrova-Anderson J."/>
            <person name="Brown R."/>
            <person name="Browne H."/>
            <person name="Corton N."/>
            <person name="Hauser H."/>
            <person name="Gamble J."/>
            <person name="Gilderthorp R."/>
            <person name="Marcello L."/>
            <person name="McQuillan J."/>
            <person name="Otto T.D."/>
            <person name="Quail M.A."/>
            <person name="Sanders M.J."/>
            <person name="van Tonder A."/>
            <person name="Ginger M.L."/>
            <person name="Field M.C."/>
            <person name="Barry J.D."/>
            <person name="Hertz-Fowler C."/>
            <person name="Berriman M."/>
        </authorList>
    </citation>
    <scope>NUCLEOTIDE SEQUENCE</scope>
    <source>
        <strain evidence="1">Y486</strain>
    </source>
</reference>
<dbReference type="VEuPathDB" id="TriTrypDB:TvY486_0905090"/>
<protein>
    <submittedName>
        <fullName evidence="1">Uncharacterized protein</fullName>
    </submittedName>
</protein>
<organism evidence="1">
    <name type="scientific">Trypanosoma vivax (strain Y486)</name>
    <dbReference type="NCBI Taxonomy" id="1055687"/>
    <lineage>
        <taxon>Eukaryota</taxon>
        <taxon>Discoba</taxon>
        <taxon>Euglenozoa</taxon>
        <taxon>Kinetoplastea</taxon>
        <taxon>Metakinetoplastina</taxon>
        <taxon>Trypanosomatida</taxon>
        <taxon>Trypanosomatidae</taxon>
        <taxon>Trypanosoma</taxon>
        <taxon>Duttonella</taxon>
    </lineage>
</organism>
<dbReference type="AlphaFoldDB" id="G0U333"/>
<name>G0U333_TRYVY</name>
<gene>
    <name evidence="1" type="ORF">TVY486_0905090</name>
</gene>
<sequence length="222" mass="25763">MHMRRNVVEKVKLAWYIGCAILQPLREEKKGNEAKHAAEGCCCRDRVTLPHSRLPYCLLPYTAINAAQEVDLMSFEVFIQLAIPRKANCLPFNAYFSECPRMPLCVPLLDIPPRCPFEFEKKKDVSGGWRKREGRGKKKDYALFNCRRFLFPETFDVLSFVRFCYCNLIASVIRCEQHTRTSNIDCNKVARRIWIRSCSFRQTHPVGTVFCPFCVGILGLDW</sequence>
<accession>G0U333</accession>